<gene>
    <name evidence="2" type="ORF">BHU61_12240</name>
</gene>
<evidence type="ECO:0008006" key="4">
    <source>
        <dbReference type="Google" id="ProtNLM"/>
    </source>
</evidence>
<dbReference type="RefSeq" id="WP_111717277.1">
    <property type="nucleotide sequence ID" value="NZ_JBHSSR010000010.1"/>
</dbReference>
<organism evidence="2 3">
    <name type="scientific">Macrococcus epidermidis</name>
    <dbReference type="NCBI Taxonomy" id="1902580"/>
    <lineage>
        <taxon>Bacteria</taxon>
        <taxon>Bacillati</taxon>
        <taxon>Bacillota</taxon>
        <taxon>Bacilli</taxon>
        <taxon>Bacillales</taxon>
        <taxon>Staphylococcaceae</taxon>
        <taxon>Macrococcus</taxon>
    </lineage>
</organism>
<feature type="transmembrane region" description="Helical" evidence="1">
    <location>
        <begin position="82"/>
        <end position="99"/>
    </location>
</feature>
<accession>A0A327ZN21</accession>
<protein>
    <recommendedName>
        <fullName evidence="4">SdpI family protein</fullName>
    </recommendedName>
</protein>
<reference evidence="2 3" key="1">
    <citation type="journal article" date="2018" name="Front. Microbiol.">
        <title>Description and Comparative Genomics of Macrococcus caseolyticus subsp. hominis subsp. nov., Macrococcus goetzii sp. nov., Macrococcus epidermidis sp. nov., and Macrococcus bohemicus sp. nov., Novel Macrococci From Human Clinical Material With Virulence Potential and Suspected Uptake of Foreign DNA by Natural Transformation.</title>
        <authorList>
            <person name="Maslanova I."/>
            <person name="Wertheimer Z."/>
            <person name="Sedlacek I."/>
            <person name="Svec P."/>
            <person name="Indrakova A."/>
            <person name="Kovarovic V."/>
            <person name="Schumann P."/>
            <person name="Sproer C."/>
            <person name="Kralova S."/>
            <person name="Sedo O."/>
            <person name="Kristofova L."/>
            <person name="Vrbovska V."/>
            <person name="Fuzik T."/>
            <person name="Petras P."/>
            <person name="Zdrahal Z."/>
            <person name="Ruzickova V."/>
            <person name="Doskar J."/>
            <person name="Pantucek R."/>
        </authorList>
    </citation>
    <scope>NUCLEOTIDE SEQUENCE [LARGE SCALE GENOMIC DNA]</scope>
    <source>
        <strain evidence="2 3">01/688</strain>
    </source>
</reference>
<dbReference type="EMBL" id="PZJH01000009">
    <property type="protein sequence ID" value="RAK43789.1"/>
    <property type="molecule type" value="Genomic_DNA"/>
</dbReference>
<evidence type="ECO:0000256" key="1">
    <source>
        <dbReference type="SAM" id="Phobius"/>
    </source>
</evidence>
<comment type="caution">
    <text evidence="2">The sequence shown here is derived from an EMBL/GenBank/DDBJ whole genome shotgun (WGS) entry which is preliminary data.</text>
</comment>
<evidence type="ECO:0000313" key="2">
    <source>
        <dbReference type="EMBL" id="RAK43789.1"/>
    </source>
</evidence>
<keyword evidence="1" id="KW-1133">Transmembrane helix</keyword>
<keyword evidence="3" id="KW-1185">Reference proteome</keyword>
<feature type="transmembrane region" description="Helical" evidence="1">
    <location>
        <begin position="58"/>
        <end position="76"/>
    </location>
</feature>
<keyword evidence="1" id="KW-0472">Membrane</keyword>
<proteinExistence type="predicted"/>
<name>A0A327ZN21_9STAP</name>
<dbReference type="Proteomes" id="UP000249808">
    <property type="component" value="Unassembled WGS sequence"/>
</dbReference>
<sequence>MITIIMAIALYIIDTLLYKTILTDKPNYFAGYRTPRSLQSERHWQLAQEYSTKLIQKLCPILLIIGIVQLLIEITIGYEEQSSIASIILLLITVIIVYVKTENRLKKL</sequence>
<evidence type="ECO:0000313" key="3">
    <source>
        <dbReference type="Proteomes" id="UP000249808"/>
    </source>
</evidence>
<dbReference type="InterPro" id="IPR025962">
    <property type="entry name" value="SdpI/YhfL"/>
</dbReference>
<keyword evidence="1" id="KW-0812">Transmembrane</keyword>
<dbReference type="Pfam" id="PF13630">
    <property type="entry name" value="SdpI"/>
    <property type="match status" value="1"/>
</dbReference>
<dbReference type="AlphaFoldDB" id="A0A327ZN21"/>